<dbReference type="VEuPathDB" id="FungiDB:C1_01270W_A"/>
<proteinExistence type="predicted"/>
<feature type="region of interest" description="Disordered" evidence="1">
    <location>
        <begin position="385"/>
        <end position="427"/>
    </location>
</feature>
<name>A0A1D8PCF2_CANAL</name>
<dbReference type="KEGG" id="cal:CAALFM_C101270WA"/>
<dbReference type="GeneID" id="3640215"/>
<feature type="compositionally biased region" description="Low complexity" evidence="1">
    <location>
        <begin position="397"/>
        <end position="421"/>
    </location>
</feature>
<accession>A0A1D8PCF2</accession>
<dbReference type="RefSeq" id="XP_718138.2">
    <property type="nucleotide sequence ID" value="XM_713045.2"/>
</dbReference>
<reference evidence="3 4" key="2">
    <citation type="journal article" date="2007" name="Genome Biol.">
        <title>Assembly of the Candida albicans genome into sixteen supercontigs aligned on the eight chromosomes.</title>
        <authorList>
            <person name="van het Hoog M."/>
            <person name="Rast T.J."/>
            <person name="Martchenko M."/>
            <person name="Grindle S."/>
            <person name="Dignard D."/>
            <person name="Hogues H."/>
            <person name="Cuomo C."/>
            <person name="Berriman M."/>
            <person name="Scherer S."/>
            <person name="Magee B.B."/>
            <person name="Whiteway M."/>
            <person name="Chibana H."/>
            <person name="Nantel A."/>
            <person name="Magee P.T."/>
        </authorList>
    </citation>
    <scope>GENOME REANNOTATION</scope>
    <source>
        <strain evidence="4">SC5314 / ATCC MYA-2876</strain>
    </source>
</reference>
<evidence type="ECO:0000313" key="2">
    <source>
        <dbReference type="CGD" id="CAL0000188386"/>
    </source>
</evidence>
<dbReference type="OrthoDB" id="4021450at2759"/>
<keyword evidence="4" id="KW-1185">Reference proteome</keyword>
<reference evidence="3 4" key="1">
    <citation type="journal article" date="2004" name="Proc. Natl. Acad. Sci. U.S.A.">
        <title>The diploid genome sequence of Candida albicans.</title>
        <authorList>
            <person name="Jones T."/>
            <person name="Federspiel N.A."/>
            <person name="Chibana H."/>
            <person name="Dungan J."/>
            <person name="Kalman S."/>
            <person name="Magee B.B."/>
            <person name="Newport G."/>
            <person name="Thorstenson Y.R."/>
            <person name="Agabian N."/>
            <person name="Magee P.T."/>
            <person name="Davis R.W."/>
            <person name="Scherer S."/>
        </authorList>
    </citation>
    <scope>NUCLEOTIDE SEQUENCE [LARGE SCALE GENOMIC DNA]</scope>
    <source>
        <strain evidence="4">SC5314 / ATCC MYA-2876</strain>
    </source>
</reference>
<dbReference type="AlphaFoldDB" id="A0A1D8PCF2"/>
<evidence type="ECO:0000256" key="1">
    <source>
        <dbReference type="SAM" id="MobiDB-lite"/>
    </source>
</evidence>
<protein>
    <submittedName>
        <fullName evidence="3">Cta9p</fullName>
    </submittedName>
</protein>
<sequence length="427" mass="49358">MSITLNSSAQQNGNLWDPIKPNFIFSSNISSKIYNLIHAPRKGNQSPYVIKINIQLNNLVSRNKSMKLSDLQDLINIHSNKHYILRILKQESWEYKPSEEIFIVTVKLILLDCSKEAIEFEQNESYTILKQCQFMDEIESYIKKIYLKYSEEEYSAYDISDSTIECSESEDNGELFGRYLEPLKSNDTLIDEFKKIFHDISDEEKSFKHNHDFIENISNLRHNDDDEEDIVEEESPNIDVKEKNSSLSPETPFMAKPENGALRLDDLIEVSCENEDDFELQNIPNPSLELPVSPSKHGFAEDDEVIKISRQSPFHSPTKARRANDLSRRTSNTSFSMISDERYGLEYAYNSHNEDVPSFIKENKKFKFIKVGKVQKFVNLFEEQKNQKEPVTSSRPSSRIASRVTSRTASRTASRTVSRSASMERVI</sequence>
<dbReference type="CGD" id="CAL0000188386">
    <property type="gene designation" value="CTA9"/>
</dbReference>
<dbReference type="GO" id="GO:0030447">
    <property type="term" value="P:filamentous growth"/>
    <property type="evidence" value="ECO:0000315"/>
    <property type="project" value="CGD"/>
</dbReference>
<reference evidence="3 4" key="3">
    <citation type="journal article" date="2013" name="Genome Biol.">
        <title>Assembly of a phased diploid Candida albicans genome facilitates allele-specific measurements and provides a simple model for repeat and indel structure.</title>
        <authorList>
            <person name="Muzzey D."/>
            <person name="Schwartz K."/>
            <person name="Weissman J.S."/>
            <person name="Sherlock G."/>
        </authorList>
    </citation>
    <scope>NUCLEOTIDE SEQUENCE [LARGE SCALE GENOMIC DNA]</scope>
    <source>
        <strain evidence="4">SC5314 / ATCC MYA-2876</strain>
    </source>
</reference>
<evidence type="ECO:0000313" key="4">
    <source>
        <dbReference type="Proteomes" id="UP000000559"/>
    </source>
</evidence>
<dbReference type="STRING" id="237561.A0A1D8PCF2"/>
<feature type="region of interest" description="Disordered" evidence="1">
    <location>
        <begin position="236"/>
        <end position="257"/>
    </location>
</feature>
<dbReference type="GO" id="GO:0045893">
    <property type="term" value="P:positive regulation of DNA-templated transcription"/>
    <property type="evidence" value="ECO:0000304"/>
    <property type="project" value="CGD"/>
</dbReference>
<dbReference type="EMBL" id="CP017623">
    <property type="protein sequence ID" value="AOW25821.1"/>
    <property type="molecule type" value="Genomic_DNA"/>
</dbReference>
<evidence type="ECO:0000313" key="3">
    <source>
        <dbReference type="EMBL" id="AOW25821.1"/>
    </source>
</evidence>
<gene>
    <name evidence="2 3" type="primary">CTA9</name>
    <name evidence="3" type="ordered locus">CAALFM_C101270WA</name>
    <name evidence="2" type="ordered locus">orf19.10825</name>
</gene>
<organism evidence="3 4">
    <name type="scientific">Candida albicans (strain SC5314 / ATCC MYA-2876)</name>
    <name type="common">Yeast</name>
    <dbReference type="NCBI Taxonomy" id="237561"/>
    <lineage>
        <taxon>Eukaryota</taxon>
        <taxon>Fungi</taxon>
        <taxon>Dikarya</taxon>
        <taxon>Ascomycota</taxon>
        <taxon>Saccharomycotina</taxon>
        <taxon>Pichiomycetes</taxon>
        <taxon>Debaryomycetaceae</taxon>
        <taxon>Candida/Lodderomyces clade</taxon>
        <taxon>Candida</taxon>
    </lineage>
</organism>
<dbReference type="eggNOG" id="ENOG502RAQT">
    <property type="taxonomic scope" value="Eukaryota"/>
</dbReference>
<dbReference type="InParanoid" id="A0A1D8PCF2"/>
<dbReference type="Proteomes" id="UP000000559">
    <property type="component" value="Chromosome 1"/>
</dbReference>